<reference evidence="3 4" key="1">
    <citation type="submission" date="2019-12" db="EMBL/GenBank/DDBJ databases">
        <title>The draft genomic sequence of strain Chitinophaga oryziterrae JCM 16595.</title>
        <authorList>
            <person name="Zhang X."/>
        </authorList>
    </citation>
    <scope>NUCLEOTIDE SEQUENCE [LARGE SCALE GENOMIC DNA]</scope>
    <source>
        <strain evidence="3 4">JCM 16595</strain>
    </source>
</reference>
<dbReference type="RefSeq" id="WP_157299018.1">
    <property type="nucleotide sequence ID" value="NZ_BAAAZB010000005.1"/>
</dbReference>
<dbReference type="AlphaFoldDB" id="A0A6N8J552"/>
<gene>
    <name evidence="3" type="ORF">GO495_07310</name>
</gene>
<keyword evidence="2" id="KW-0812">Transmembrane</keyword>
<organism evidence="3 4">
    <name type="scientific">Chitinophaga oryziterrae</name>
    <dbReference type="NCBI Taxonomy" id="1031224"/>
    <lineage>
        <taxon>Bacteria</taxon>
        <taxon>Pseudomonadati</taxon>
        <taxon>Bacteroidota</taxon>
        <taxon>Chitinophagia</taxon>
        <taxon>Chitinophagales</taxon>
        <taxon>Chitinophagaceae</taxon>
        <taxon>Chitinophaga</taxon>
    </lineage>
</organism>
<evidence type="ECO:0000313" key="4">
    <source>
        <dbReference type="Proteomes" id="UP000468388"/>
    </source>
</evidence>
<accession>A0A6N8J552</accession>
<keyword evidence="2" id="KW-0472">Membrane</keyword>
<keyword evidence="4" id="KW-1185">Reference proteome</keyword>
<sequence length="256" mass="29275">MNIAIGAFLITLLFIPAISFRLALNNHRQLKELLGALSITDTIWLFILVPICTHLVLLPIIYLLGIQVKYDLILNIIYSNRDFHISNKILGWDIVIFLSYVLFAFGVAFLVSWRIVKNEWLSNKIISLLGAGNEWYELFDGKYADKNFDVILLHVVTTSKEATLIYSGYLENYYFQTKSTELDYIVLTQVMRRDLRSRAISDQQGAPGTERSSFYANEPGDPIRLPGDMVIIPAREILNINVTYLEMEGDTIEAEE</sequence>
<keyword evidence="2" id="KW-1133">Transmembrane helix</keyword>
<feature type="transmembrane region" description="Helical" evidence="2">
    <location>
        <begin position="89"/>
        <end position="113"/>
    </location>
</feature>
<dbReference type="EMBL" id="WRXO01000001">
    <property type="protein sequence ID" value="MVT40385.1"/>
    <property type="molecule type" value="Genomic_DNA"/>
</dbReference>
<evidence type="ECO:0000256" key="2">
    <source>
        <dbReference type="SAM" id="Phobius"/>
    </source>
</evidence>
<name>A0A6N8J552_9BACT</name>
<feature type="region of interest" description="Disordered" evidence="1">
    <location>
        <begin position="200"/>
        <end position="220"/>
    </location>
</feature>
<protein>
    <submittedName>
        <fullName evidence="3">Uncharacterized protein</fullName>
    </submittedName>
</protein>
<dbReference type="Proteomes" id="UP000468388">
    <property type="component" value="Unassembled WGS sequence"/>
</dbReference>
<evidence type="ECO:0000313" key="3">
    <source>
        <dbReference type="EMBL" id="MVT40385.1"/>
    </source>
</evidence>
<evidence type="ECO:0000256" key="1">
    <source>
        <dbReference type="SAM" id="MobiDB-lite"/>
    </source>
</evidence>
<proteinExistence type="predicted"/>
<dbReference type="OrthoDB" id="640869at2"/>
<feature type="compositionally biased region" description="Polar residues" evidence="1">
    <location>
        <begin position="200"/>
        <end position="215"/>
    </location>
</feature>
<comment type="caution">
    <text evidence="3">The sequence shown here is derived from an EMBL/GenBank/DDBJ whole genome shotgun (WGS) entry which is preliminary data.</text>
</comment>
<feature type="transmembrane region" description="Helical" evidence="2">
    <location>
        <begin position="43"/>
        <end position="68"/>
    </location>
</feature>